<dbReference type="InterPro" id="IPR003711">
    <property type="entry name" value="CarD-like/TRCF_RID"/>
</dbReference>
<comment type="caution">
    <text evidence="2">The sequence shown here is derived from an EMBL/GenBank/DDBJ whole genome shotgun (WGS) entry which is preliminary data.</text>
</comment>
<dbReference type="Gene3D" id="2.40.10.170">
    <property type="match status" value="1"/>
</dbReference>
<evidence type="ECO:0000313" key="2">
    <source>
        <dbReference type="EMBL" id="MBC8581811.1"/>
    </source>
</evidence>
<reference evidence="2" key="1">
    <citation type="submission" date="2020-08" db="EMBL/GenBank/DDBJ databases">
        <title>Genome public.</title>
        <authorList>
            <person name="Liu C."/>
            <person name="Sun Q."/>
        </authorList>
    </citation>
    <scope>NUCLEOTIDE SEQUENCE</scope>
    <source>
        <strain evidence="2">NSJ-12</strain>
    </source>
</reference>
<dbReference type="Pfam" id="PF02559">
    <property type="entry name" value="CarD_TRCF_RID"/>
    <property type="match status" value="1"/>
</dbReference>
<dbReference type="InterPro" id="IPR036101">
    <property type="entry name" value="CarD-like/TRCF_RID_sf"/>
</dbReference>
<evidence type="ECO:0000313" key="3">
    <source>
        <dbReference type="Proteomes" id="UP000655830"/>
    </source>
</evidence>
<accession>A0A926IGR8</accession>
<dbReference type="Proteomes" id="UP000655830">
    <property type="component" value="Unassembled WGS sequence"/>
</dbReference>
<evidence type="ECO:0000259" key="1">
    <source>
        <dbReference type="Pfam" id="PF02559"/>
    </source>
</evidence>
<sequence length="54" mass="6393">MFEIGEIVFCPLRGSGVIEAIERRTMLGETREYVIIQMKERKRLITEYISILPY</sequence>
<dbReference type="SUPFAM" id="SSF141259">
    <property type="entry name" value="CarD-like"/>
    <property type="match status" value="1"/>
</dbReference>
<dbReference type="EMBL" id="JACRSY010000121">
    <property type="protein sequence ID" value="MBC8581811.1"/>
    <property type="molecule type" value="Genomic_DNA"/>
</dbReference>
<proteinExistence type="predicted"/>
<organism evidence="2 3">
    <name type="scientific">Zhenhengia yiwuensis</name>
    <dbReference type="NCBI Taxonomy" id="2763666"/>
    <lineage>
        <taxon>Bacteria</taxon>
        <taxon>Bacillati</taxon>
        <taxon>Bacillota</taxon>
        <taxon>Clostridia</taxon>
        <taxon>Lachnospirales</taxon>
        <taxon>Lachnospiraceae</taxon>
        <taxon>Zhenhengia</taxon>
    </lineage>
</organism>
<dbReference type="AlphaFoldDB" id="A0A926IGR8"/>
<feature type="domain" description="CarD-like/TRCF RNAP-interacting" evidence="1">
    <location>
        <begin position="2"/>
        <end position="44"/>
    </location>
</feature>
<keyword evidence="3" id="KW-1185">Reference proteome</keyword>
<name>A0A926IGR8_9FIRM</name>
<protein>
    <recommendedName>
        <fullName evidence="1">CarD-like/TRCF RNAP-interacting domain-containing protein</fullName>
    </recommendedName>
</protein>
<gene>
    <name evidence="2" type="ORF">H8718_20330</name>
</gene>
<dbReference type="RefSeq" id="WP_249334874.1">
    <property type="nucleotide sequence ID" value="NZ_JACRSY010000121.1"/>
</dbReference>